<organism evidence="2 3">
    <name type="scientific">Candidatus Magnetominusculus xianensis</name>
    <dbReference type="NCBI Taxonomy" id="1748249"/>
    <lineage>
        <taxon>Bacteria</taxon>
        <taxon>Pseudomonadati</taxon>
        <taxon>Nitrospirota</taxon>
        <taxon>Nitrospiria</taxon>
        <taxon>Nitrospirales</taxon>
        <taxon>Nitrospiraceae</taxon>
        <taxon>Candidatus Magnetominusculus</taxon>
    </lineage>
</organism>
<feature type="domain" description="Cyclic nucleotide-binding" evidence="1">
    <location>
        <begin position="10"/>
        <end position="108"/>
    </location>
</feature>
<name>A0ABR5SFU0_9BACT</name>
<gene>
    <name evidence="2" type="ORF">ASN18_1816</name>
</gene>
<sequence length="130" mass="14704">MRRIAVKETYKDGQVIIKEGGYGEGTYLVISGKVRITKKMDKENLHIAVLEKGDFFGEMSFLDRQPRSASATAVGDVELGLIDKDFLEEEINKTSEEFRHILYTLAERLRTTSSLVVKLIAENHALKKQS</sequence>
<dbReference type="PROSITE" id="PS50042">
    <property type="entry name" value="CNMP_BINDING_3"/>
    <property type="match status" value="1"/>
</dbReference>
<proteinExistence type="predicted"/>
<evidence type="ECO:0000259" key="1">
    <source>
        <dbReference type="PROSITE" id="PS50042"/>
    </source>
</evidence>
<dbReference type="InterPro" id="IPR000595">
    <property type="entry name" value="cNMP-bd_dom"/>
</dbReference>
<dbReference type="CDD" id="cd00038">
    <property type="entry name" value="CAP_ED"/>
    <property type="match status" value="1"/>
</dbReference>
<dbReference type="Gene3D" id="2.60.120.10">
    <property type="entry name" value="Jelly Rolls"/>
    <property type="match status" value="1"/>
</dbReference>
<dbReference type="InterPro" id="IPR018490">
    <property type="entry name" value="cNMP-bd_dom_sf"/>
</dbReference>
<keyword evidence="3" id="KW-1185">Reference proteome</keyword>
<dbReference type="SUPFAM" id="SSF51206">
    <property type="entry name" value="cAMP-binding domain-like"/>
    <property type="match status" value="1"/>
</dbReference>
<dbReference type="SMART" id="SM00100">
    <property type="entry name" value="cNMP"/>
    <property type="match status" value="1"/>
</dbReference>
<evidence type="ECO:0000313" key="3">
    <source>
        <dbReference type="Proteomes" id="UP000060487"/>
    </source>
</evidence>
<comment type="caution">
    <text evidence="2">The sequence shown here is derived from an EMBL/GenBank/DDBJ whole genome shotgun (WGS) entry which is preliminary data.</text>
</comment>
<accession>A0ABR5SFU0</accession>
<dbReference type="Pfam" id="PF00027">
    <property type="entry name" value="cNMP_binding"/>
    <property type="match status" value="1"/>
</dbReference>
<evidence type="ECO:0000313" key="2">
    <source>
        <dbReference type="EMBL" id="KWT84998.1"/>
    </source>
</evidence>
<reference evidence="2 3" key="1">
    <citation type="submission" date="2015-11" db="EMBL/GenBank/DDBJ databases">
        <authorList>
            <person name="Lin W."/>
        </authorList>
    </citation>
    <scope>NUCLEOTIDE SEQUENCE [LARGE SCALE GENOMIC DNA]</scope>
    <source>
        <strain evidence="2 3">HCH-1</strain>
    </source>
</reference>
<dbReference type="PRINTS" id="PR00103">
    <property type="entry name" value="CAMPKINASE"/>
</dbReference>
<dbReference type="Proteomes" id="UP000060487">
    <property type="component" value="Unassembled WGS sequence"/>
</dbReference>
<dbReference type="RefSeq" id="WP_085052431.1">
    <property type="nucleotide sequence ID" value="NZ_LNQR01000066.1"/>
</dbReference>
<dbReference type="PANTHER" id="PTHR23011">
    <property type="entry name" value="CYCLIC NUCLEOTIDE-BINDING DOMAIN CONTAINING PROTEIN"/>
    <property type="match status" value="1"/>
</dbReference>
<dbReference type="PANTHER" id="PTHR23011:SF28">
    <property type="entry name" value="CYCLIC NUCLEOTIDE-BINDING DOMAIN CONTAINING PROTEIN"/>
    <property type="match status" value="1"/>
</dbReference>
<dbReference type="EMBL" id="LNQR01000066">
    <property type="protein sequence ID" value="KWT84998.1"/>
    <property type="molecule type" value="Genomic_DNA"/>
</dbReference>
<protein>
    <submittedName>
        <fullName evidence="2">Cyclic nucleotide-binding domain protein</fullName>
    </submittedName>
</protein>
<dbReference type="InterPro" id="IPR014710">
    <property type="entry name" value="RmlC-like_jellyroll"/>
</dbReference>